<evidence type="ECO:0000313" key="2">
    <source>
        <dbReference type="EnsemblMetazoa" id="ASIC021347-PA"/>
    </source>
</evidence>
<dbReference type="EnsemblMetazoa" id="ASIC021347-RA">
    <property type="protein sequence ID" value="ASIC021347-PA"/>
    <property type="gene ID" value="ASIC021347"/>
</dbReference>
<dbReference type="VEuPathDB" id="VectorBase:ASIC021347"/>
<evidence type="ECO:0000313" key="3">
    <source>
        <dbReference type="Proteomes" id="UP000030765"/>
    </source>
</evidence>
<name>A0A084WS52_ANOSI</name>
<organism evidence="1">
    <name type="scientific">Anopheles sinensis</name>
    <name type="common">Mosquito</name>
    <dbReference type="NCBI Taxonomy" id="74873"/>
    <lineage>
        <taxon>Eukaryota</taxon>
        <taxon>Metazoa</taxon>
        <taxon>Ecdysozoa</taxon>
        <taxon>Arthropoda</taxon>
        <taxon>Hexapoda</taxon>
        <taxon>Insecta</taxon>
        <taxon>Pterygota</taxon>
        <taxon>Neoptera</taxon>
        <taxon>Endopterygota</taxon>
        <taxon>Diptera</taxon>
        <taxon>Nematocera</taxon>
        <taxon>Culicoidea</taxon>
        <taxon>Culicidae</taxon>
        <taxon>Anophelinae</taxon>
        <taxon>Anopheles</taxon>
    </lineage>
</organism>
<dbReference type="Proteomes" id="UP000030765">
    <property type="component" value="Unassembled WGS sequence"/>
</dbReference>
<protein>
    <submittedName>
        <fullName evidence="1 2">Uncharacterized protein</fullName>
    </submittedName>
</protein>
<gene>
    <name evidence="1" type="ORF">ZHAS_00021347</name>
</gene>
<dbReference type="EMBL" id="ATLV01026328">
    <property type="status" value="NOT_ANNOTATED_CDS"/>
    <property type="molecule type" value="Genomic_DNA"/>
</dbReference>
<reference evidence="1 3" key="1">
    <citation type="journal article" date="2014" name="BMC Genomics">
        <title>Genome sequence of Anopheles sinensis provides insight into genetics basis of mosquito competence for malaria parasites.</title>
        <authorList>
            <person name="Zhou D."/>
            <person name="Zhang D."/>
            <person name="Ding G."/>
            <person name="Shi L."/>
            <person name="Hou Q."/>
            <person name="Ye Y."/>
            <person name="Xu Y."/>
            <person name="Zhou H."/>
            <person name="Xiong C."/>
            <person name="Li S."/>
            <person name="Yu J."/>
            <person name="Hong S."/>
            <person name="Yu X."/>
            <person name="Zou P."/>
            <person name="Chen C."/>
            <person name="Chang X."/>
            <person name="Wang W."/>
            <person name="Lv Y."/>
            <person name="Sun Y."/>
            <person name="Ma L."/>
            <person name="Shen B."/>
            <person name="Zhu C."/>
        </authorList>
    </citation>
    <scope>NUCLEOTIDE SEQUENCE [LARGE SCALE GENOMIC DNA]</scope>
</reference>
<proteinExistence type="predicted"/>
<dbReference type="EMBL" id="KE525409">
    <property type="protein sequence ID" value="KFB53046.1"/>
    <property type="molecule type" value="Genomic_DNA"/>
</dbReference>
<keyword evidence="3" id="KW-1185">Reference proteome</keyword>
<accession>A0A084WS52</accession>
<dbReference type="AlphaFoldDB" id="A0A084WS52"/>
<evidence type="ECO:0000313" key="1">
    <source>
        <dbReference type="EMBL" id="KFB53046.1"/>
    </source>
</evidence>
<reference evidence="2" key="2">
    <citation type="submission" date="2020-05" db="UniProtKB">
        <authorList>
            <consortium name="EnsemblMetazoa"/>
        </authorList>
    </citation>
    <scope>IDENTIFICATION</scope>
</reference>
<sequence length="70" mass="7547">MVTTTSGGYRGLQFEIENEADHSRARAVIRPTISTGFGCGFDFISGLHFRRDMRLTGLGGLVRVGGLSLS</sequence>